<dbReference type="Gene3D" id="2.160.20.10">
    <property type="entry name" value="Single-stranded right-handed beta-helix, Pectin lyase-like"/>
    <property type="match status" value="1"/>
</dbReference>
<dbReference type="HOGENOM" id="CLU_494141_0_0_0"/>
<proteinExistence type="predicted"/>
<name>I3ZE85_TERRK</name>
<dbReference type="SMART" id="SM00710">
    <property type="entry name" value="PbH1"/>
    <property type="match status" value="5"/>
</dbReference>
<evidence type="ECO:0000313" key="1">
    <source>
        <dbReference type="EMBL" id="AFL87553.1"/>
    </source>
</evidence>
<dbReference type="Proteomes" id="UP000006056">
    <property type="component" value="Chromosome"/>
</dbReference>
<organism evidence="1 2">
    <name type="scientific">Terriglobus roseus (strain DSM 18391 / NRRL B-41598 / KBS 63)</name>
    <dbReference type="NCBI Taxonomy" id="926566"/>
    <lineage>
        <taxon>Bacteria</taxon>
        <taxon>Pseudomonadati</taxon>
        <taxon>Acidobacteriota</taxon>
        <taxon>Terriglobia</taxon>
        <taxon>Terriglobales</taxon>
        <taxon>Acidobacteriaceae</taxon>
        <taxon>Terriglobus</taxon>
    </lineage>
</organism>
<evidence type="ECO:0000313" key="2">
    <source>
        <dbReference type="Proteomes" id="UP000006056"/>
    </source>
</evidence>
<dbReference type="KEGG" id="trs:Terro_1243"/>
<dbReference type="PROSITE" id="PS51257">
    <property type="entry name" value="PROKAR_LIPOPROTEIN"/>
    <property type="match status" value="1"/>
</dbReference>
<dbReference type="InterPro" id="IPR006626">
    <property type="entry name" value="PbH1"/>
</dbReference>
<keyword evidence="2" id="KW-1185">Reference proteome</keyword>
<sequence length="546" mass="58848">MQVRLVRPMQTTVGTSSPGWNSAYSCKAARVGFLLWILVICFLRSEAQEVPRIFFTDLTSGPATGGEADSGAFVTLYGVGFGAERHGSYVTVGGGHAFAYPVWSNERVTIQLGRDTRSGTIVLHRDGVLESDGVPFRIRPGRVLFFPAAKTPLLRSAIEQLRPGDILYLRDGTEETLLDRYDAAVNVMQSGKPDEPIALVAYPGADVVIGSVDGTLIAARTPNVERTSDHWVVAGIHFRGRQEALDLTSSKDWRIVGNDFTCPHGFGPTGCVEISQASKIAFLGNRIHDVGQPGTTKVYHALYFSTDSNHIDVGWNTIAKVRGCRGIQFHSTPEEAGTGLNQYDIRIHDNTIHDTVCDGINLATINPAAGRIGVWNNLIYNVGEGPDPPDGSSDYACIFVQGGSNNGPSGSGTVEIDHNTMYRCGGRRNTDSGAISISGGSPHQEVRLRNNIIVLDRGVPLLAPNSVRGLLVGSNNLIWWRNATSPPPSVSAGFLLEDPMLRDPAHADFHLKDGSPAVQHGVHTGITRTLEGRPRDATLRPDVGAY</sequence>
<dbReference type="EMBL" id="CP003379">
    <property type="protein sequence ID" value="AFL87553.1"/>
    <property type="molecule type" value="Genomic_DNA"/>
</dbReference>
<gene>
    <name evidence="1" type="ordered locus">Terro_1243</name>
</gene>
<dbReference type="SUPFAM" id="SSF51126">
    <property type="entry name" value="Pectin lyase-like"/>
    <property type="match status" value="1"/>
</dbReference>
<dbReference type="InterPro" id="IPR011050">
    <property type="entry name" value="Pectin_lyase_fold/virulence"/>
</dbReference>
<dbReference type="STRING" id="926566.Terro_1243"/>
<protein>
    <submittedName>
        <fullName evidence="1">Uncharacterized protein</fullName>
    </submittedName>
</protein>
<reference evidence="1 2" key="1">
    <citation type="submission" date="2012-06" db="EMBL/GenBank/DDBJ databases">
        <title>Complete genome of Terriglobus roseus DSM 18391.</title>
        <authorList>
            <consortium name="US DOE Joint Genome Institute (JGI-PGF)"/>
            <person name="Lucas S."/>
            <person name="Copeland A."/>
            <person name="Lapidus A."/>
            <person name="Glavina del Rio T."/>
            <person name="Dalin E."/>
            <person name="Tice H."/>
            <person name="Bruce D."/>
            <person name="Goodwin L."/>
            <person name="Pitluck S."/>
            <person name="Peters L."/>
            <person name="Mikhailova N."/>
            <person name="Munk A.C.C."/>
            <person name="Kyrpides N."/>
            <person name="Mavromatis K."/>
            <person name="Ivanova N."/>
            <person name="Brettin T."/>
            <person name="Detter J.C."/>
            <person name="Han C."/>
            <person name="Larimer F."/>
            <person name="Land M."/>
            <person name="Hauser L."/>
            <person name="Markowitz V."/>
            <person name="Cheng J.-F."/>
            <person name="Hugenholtz P."/>
            <person name="Woyke T."/>
            <person name="Wu D."/>
            <person name="Brambilla E."/>
            <person name="Klenk H.-P."/>
            <person name="Eisen J.A."/>
        </authorList>
    </citation>
    <scope>NUCLEOTIDE SEQUENCE [LARGE SCALE GENOMIC DNA]</scope>
    <source>
        <strain evidence="2">DSM 18391 / NRRL B-41598 / KBS 63</strain>
    </source>
</reference>
<accession>I3ZE85</accession>
<dbReference type="InterPro" id="IPR012334">
    <property type="entry name" value="Pectin_lyas_fold"/>
</dbReference>
<dbReference type="AlphaFoldDB" id="I3ZE85"/>